<dbReference type="Pfam" id="PF05910">
    <property type="entry name" value="DUF868"/>
    <property type="match status" value="1"/>
</dbReference>
<dbReference type="EMBL" id="NCVQ01000006">
    <property type="protein sequence ID" value="PWZ20181.1"/>
    <property type="molecule type" value="Genomic_DNA"/>
</dbReference>
<sequence length="244" mass="26809">MEERVGSLINQSFTISIDGDVPVTHKVELKPWPFWSKKGGKALDVGGGDHVDMFWDLRSAKFAAGSGAEPAGGYYIALVSNDEVVLLLGDGMKDACKRTKSRASLEDAVLVCRRESVFGGRSFAARARLVAKRSKEHEIVIDCTLAAAGSSRYPEMWITVDGFVLLHVKSLQWKFRGNETLLVDQAPVQVIWDVHDWLFAGPGAQAVFVFKPGAPPEIKEDSGGNSIEDDGTDFCFFLQARRME</sequence>
<evidence type="ECO:0008006" key="3">
    <source>
        <dbReference type="Google" id="ProtNLM"/>
    </source>
</evidence>
<reference evidence="1 2" key="1">
    <citation type="journal article" date="2018" name="Nat. Genet.">
        <title>Extensive intraspecific gene order and gene structural variations between Mo17 and other maize genomes.</title>
        <authorList>
            <person name="Sun S."/>
            <person name="Zhou Y."/>
            <person name="Chen J."/>
            <person name="Shi J."/>
            <person name="Zhao H."/>
            <person name="Zhao H."/>
            <person name="Song W."/>
            <person name="Zhang M."/>
            <person name="Cui Y."/>
            <person name="Dong X."/>
            <person name="Liu H."/>
            <person name="Ma X."/>
            <person name="Jiao Y."/>
            <person name="Wang B."/>
            <person name="Wei X."/>
            <person name="Stein J.C."/>
            <person name="Glaubitz J.C."/>
            <person name="Lu F."/>
            <person name="Yu G."/>
            <person name="Liang C."/>
            <person name="Fengler K."/>
            <person name="Li B."/>
            <person name="Rafalski A."/>
            <person name="Schnable P.S."/>
            <person name="Ware D.H."/>
            <person name="Buckler E.S."/>
            <person name="Lai J."/>
        </authorList>
    </citation>
    <scope>NUCLEOTIDE SEQUENCE [LARGE SCALE GENOMIC DNA]</scope>
    <source>
        <strain evidence="2">cv. Missouri 17</strain>
        <tissue evidence="1">Seedling</tissue>
    </source>
</reference>
<organism evidence="1 2">
    <name type="scientific">Zea mays</name>
    <name type="common">Maize</name>
    <dbReference type="NCBI Taxonomy" id="4577"/>
    <lineage>
        <taxon>Eukaryota</taxon>
        <taxon>Viridiplantae</taxon>
        <taxon>Streptophyta</taxon>
        <taxon>Embryophyta</taxon>
        <taxon>Tracheophyta</taxon>
        <taxon>Spermatophyta</taxon>
        <taxon>Magnoliopsida</taxon>
        <taxon>Liliopsida</taxon>
        <taxon>Poales</taxon>
        <taxon>Poaceae</taxon>
        <taxon>PACMAD clade</taxon>
        <taxon>Panicoideae</taxon>
        <taxon>Andropogonodae</taxon>
        <taxon>Andropogoneae</taxon>
        <taxon>Tripsacinae</taxon>
        <taxon>Zea</taxon>
    </lineage>
</organism>
<proteinExistence type="predicted"/>
<dbReference type="PANTHER" id="PTHR31972">
    <property type="entry name" value="EXPRESSED PROTEIN"/>
    <property type="match status" value="1"/>
</dbReference>
<comment type="caution">
    <text evidence="1">The sequence shown here is derived from an EMBL/GenBank/DDBJ whole genome shotgun (WGS) entry which is preliminary data.</text>
</comment>
<gene>
    <name evidence="1" type="ORF">Zm00014a_007760</name>
</gene>
<dbReference type="ExpressionAtlas" id="A0A3L6EJE6">
    <property type="expression patterns" value="baseline and differential"/>
</dbReference>
<dbReference type="Proteomes" id="UP000251960">
    <property type="component" value="Chromosome 5"/>
</dbReference>
<name>A0A3L6EJE6_MAIZE</name>
<dbReference type="PANTHER" id="PTHR31972:SF2">
    <property type="entry name" value="DUF868 FAMILY PROTEIN (DUF868)"/>
    <property type="match status" value="1"/>
</dbReference>
<protein>
    <recommendedName>
        <fullName evidence="3">DUF868 family protein</fullName>
    </recommendedName>
</protein>
<evidence type="ECO:0000313" key="1">
    <source>
        <dbReference type="EMBL" id="PWZ20181.1"/>
    </source>
</evidence>
<dbReference type="InterPro" id="IPR008586">
    <property type="entry name" value="DUF868_pln"/>
</dbReference>
<accession>A0A3L6EJE6</accession>
<dbReference type="AlphaFoldDB" id="A0A3L6EJE6"/>
<evidence type="ECO:0000313" key="2">
    <source>
        <dbReference type="Proteomes" id="UP000251960"/>
    </source>
</evidence>